<feature type="domain" description="Acyl-CoA dehydrogenase C-terminal" evidence="3">
    <location>
        <begin position="253"/>
        <end position="363"/>
    </location>
</feature>
<dbReference type="Gene3D" id="1.20.140.10">
    <property type="entry name" value="Butyryl-CoA Dehydrogenase, subunit A, domain 3"/>
    <property type="match status" value="1"/>
</dbReference>
<feature type="domain" description="Acyl-CoA dehydrogenase/oxidase N-terminal" evidence="2">
    <location>
        <begin position="26"/>
        <end position="102"/>
    </location>
</feature>
<dbReference type="InterPro" id="IPR037069">
    <property type="entry name" value="AcylCoA_DH/ox_N_sf"/>
</dbReference>
<dbReference type="SUPFAM" id="SSF47203">
    <property type="entry name" value="Acyl-CoA dehydrogenase C-terminal domain-like"/>
    <property type="match status" value="1"/>
</dbReference>
<dbReference type="PANTHER" id="PTHR43884">
    <property type="entry name" value="ACYL-COA DEHYDROGENASE"/>
    <property type="match status" value="1"/>
</dbReference>
<gene>
    <name evidence="4" type="ORF">E6C48_06735</name>
</gene>
<dbReference type="InterPro" id="IPR046373">
    <property type="entry name" value="Acyl-CoA_Oxase/DH_mid-dom_sf"/>
</dbReference>
<sequence>MSTQTITREVEDAQATPVEKVRLLVPEIAARAEAADANDEFVAVNYAALKQAGLARAGVPAALGGGDADIRQLSAMLQEIARHCGSTALAFAMHTHQVAIPAWRWRHQKVTAVEPLLKRVASDGIILLSSGGSDWVGGAGWAARVEGGYRITARKVFTSGSPIGDMLMTTALIKPDGDSPPETIIHFPVSMKAAEVKVLDNWRTLGMRGTGSNDVIIEGLFVPDSAVALSRKAGEWHPLFQVIATIAIPLIYSVYLGVAESARDIALDLARRKQPNSDTVALAGRMETALRAAQLAHRWMLDVIDRNAPSADTVNEVMIGRNLVAENAIAAVTLAMEVAGGAGFYRSNGLERRFRDIQGARYHPLQPGPQSRFAGATALGLPTAGIY</sequence>
<dbReference type="SUPFAM" id="SSF56645">
    <property type="entry name" value="Acyl-CoA dehydrogenase NM domain-like"/>
    <property type="match status" value="1"/>
</dbReference>
<dbReference type="Gene3D" id="2.40.110.10">
    <property type="entry name" value="Butyryl-CoA Dehydrogenase, subunit A, domain 2"/>
    <property type="match status" value="1"/>
</dbReference>
<evidence type="ECO:0000259" key="3">
    <source>
        <dbReference type="Pfam" id="PF08028"/>
    </source>
</evidence>
<organism evidence="4 5">
    <name type="scientific">Ollibium composti</name>
    <dbReference type="NCBI Taxonomy" id="2675109"/>
    <lineage>
        <taxon>Bacteria</taxon>
        <taxon>Pseudomonadati</taxon>
        <taxon>Pseudomonadota</taxon>
        <taxon>Alphaproteobacteria</taxon>
        <taxon>Hyphomicrobiales</taxon>
        <taxon>Phyllobacteriaceae</taxon>
        <taxon>Ollibium</taxon>
    </lineage>
</organism>
<dbReference type="Pfam" id="PF02771">
    <property type="entry name" value="Acyl-CoA_dh_N"/>
    <property type="match status" value="1"/>
</dbReference>
<evidence type="ECO:0000313" key="5">
    <source>
        <dbReference type="Proteomes" id="UP000306441"/>
    </source>
</evidence>
<dbReference type="EMBL" id="SSNY01000003">
    <property type="protein sequence ID" value="THF58304.1"/>
    <property type="molecule type" value="Genomic_DNA"/>
</dbReference>
<dbReference type="InterPro" id="IPR013786">
    <property type="entry name" value="AcylCoA_DH/ox_N"/>
</dbReference>
<dbReference type="InterPro" id="IPR009100">
    <property type="entry name" value="AcylCoA_DH/oxidase_NM_dom_sf"/>
</dbReference>
<dbReference type="RefSeq" id="WP_136355370.1">
    <property type="nucleotide sequence ID" value="NZ_SSNY01000003.1"/>
</dbReference>
<dbReference type="Pfam" id="PF08028">
    <property type="entry name" value="Acyl-CoA_dh_2"/>
    <property type="match status" value="1"/>
</dbReference>
<comment type="caution">
    <text evidence="4">The sequence shown here is derived from an EMBL/GenBank/DDBJ whole genome shotgun (WGS) entry which is preliminary data.</text>
</comment>
<dbReference type="PANTHER" id="PTHR43884:SF25">
    <property type="entry name" value="ACYL-COA DEHYDROGENASE YDBM-RELATED"/>
    <property type="match status" value="1"/>
</dbReference>
<evidence type="ECO:0000259" key="2">
    <source>
        <dbReference type="Pfam" id="PF02771"/>
    </source>
</evidence>
<reference evidence="4 5" key="1">
    <citation type="submission" date="2019-04" db="EMBL/GenBank/DDBJ databases">
        <title>Mesorhizobium composti sp. nov., isolated from compost.</title>
        <authorList>
            <person name="Lin S.-Y."/>
            <person name="Hameed A."/>
            <person name="Hsieh Y.-T."/>
            <person name="Young C.-C."/>
        </authorList>
    </citation>
    <scope>NUCLEOTIDE SEQUENCE [LARGE SCALE GENOMIC DNA]</scope>
    <source>
        <strain evidence="4 5">CC-YTH430</strain>
    </source>
</reference>
<dbReference type="InterPro" id="IPR013107">
    <property type="entry name" value="Acyl-CoA_DH_C"/>
</dbReference>
<keyword evidence="1" id="KW-0560">Oxidoreductase</keyword>
<proteinExistence type="predicted"/>
<evidence type="ECO:0000313" key="4">
    <source>
        <dbReference type="EMBL" id="THF58304.1"/>
    </source>
</evidence>
<evidence type="ECO:0000256" key="1">
    <source>
        <dbReference type="ARBA" id="ARBA00023002"/>
    </source>
</evidence>
<dbReference type="Gene3D" id="1.10.540.10">
    <property type="entry name" value="Acyl-CoA dehydrogenase/oxidase, N-terminal domain"/>
    <property type="match status" value="1"/>
</dbReference>
<dbReference type="PIRSF" id="PIRSF016578">
    <property type="entry name" value="HsaA"/>
    <property type="match status" value="1"/>
</dbReference>
<dbReference type="InterPro" id="IPR036250">
    <property type="entry name" value="AcylCo_DH-like_C"/>
</dbReference>
<protein>
    <submittedName>
        <fullName evidence="4">Acyl-CoA dehydrogenase</fullName>
    </submittedName>
</protein>
<accession>A0ABY2QA46</accession>
<keyword evidence="5" id="KW-1185">Reference proteome</keyword>
<dbReference type="Proteomes" id="UP000306441">
    <property type="component" value="Unassembled WGS sequence"/>
</dbReference>
<name>A0ABY2QA46_9HYPH</name>